<evidence type="ECO:0000256" key="4">
    <source>
        <dbReference type="ARBA" id="ARBA00023134"/>
    </source>
</evidence>
<dbReference type="InterPro" id="IPR006073">
    <property type="entry name" value="GTP-bd"/>
</dbReference>
<dbReference type="InterPro" id="IPR027417">
    <property type="entry name" value="P-loop_NTPase"/>
</dbReference>
<keyword evidence="9" id="KW-1185">Reference proteome</keyword>
<dbReference type="Gene3D" id="3.40.50.11060">
    <property type="entry name" value="GTPase HflX, N-terminal domain"/>
    <property type="match status" value="1"/>
</dbReference>
<dbReference type="CDD" id="cd01878">
    <property type="entry name" value="HflX"/>
    <property type="match status" value="1"/>
</dbReference>
<gene>
    <name evidence="5 8" type="primary">hflX</name>
    <name evidence="8" type="ORF">RIB56_19940</name>
</gene>
<dbReference type="PANTHER" id="PTHR10229">
    <property type="entry name" value="GTP-BINDING PROTEIN HFLX"/>
    <property type="match status" value="1"/>
</dbReference>
<comment type="subunit">
    <text evidence="5">Monomer. Associates with the 50S ribosomal subunit.</text>
</comment>
<dbReference type="Gene3D" id="3.40.50.300">
    <property type="entry name" value="P-loop containing nucleotide triphosphate hydrolases"/>
    <property type="match status" value="1"/>
</dbReference>
<dbReference type="InterPro" id="IPR042108">
    <property type="entry name" value="GTPase_HflX_N_sf"/>
</dbReference>
<evidence type="ECO:0000313" key="8">
    <source>
        <dbReference type="EMBL" id="MDW8518384.1"/>
    </source>
</evidence>
<dbReference type="HAMAP" id="MF_00900">
    <property type="entry name" value="GTPase_HflX"/>
    <property type="match status" value="1"/>
</dbReference>
<keyword evidence="3" id="KW-0460">Magnesium</keyword>
<keyword evidence="2 5" id="KW-0547">Nucleotide-binding</keyword>
<dbReference type="RefSeq" id="WP_025908616.1">
    <property type="nucleotide sequence ID" value="NZ_CM125968.1"/>
</dbReference>
<evidence type="ECO:0000256" key="3">
    <source>
        <dbReference type="ARBA" id="ARBA00022842"/>
    </source>
</evidence>
<dbReference type="NCBIfam" id="TIGR03156">
    <property type="entry name" value="GTP_HflX"/>
    <property type="match status" value="1"/>
</dbReference>
<keyword evidence="5" id="KW-0963">Cytoplasm</keyword>
<evidence type="ECO:0000256" key="5">
    <source>
        <dbReference type="HAMAP-Rule" id="MF_00900"/>
    </source>
</evidence>
<dbReference type="InterPro" id="IPR016496">
    <property type="entry name" value="GTPase_HflX"/>
</dbReference>
<dbReference type="SUPFAM" id="SSF52540">
    <property type="entry name" value="P-loop containing nucleoside triphosphate hydrolases"/>
    <property type="match status" value="1"/>
</dbReference>
<dbReference type="Proteomes" id="UP001284771">
    <property type="component" value="Unassembled WGS sequence"/>
</dbReference>
<organism evidence="8 9">
    <name type="scientific">Priestia flexa</name>
    <dbReference type="NCBI Taxonomy" id="86664"/>
    <lineage>
        <taxon>Bacteria</taxon>
        <taxon>Bacillati</taxon>
        <taxon>Bacillota</taxon>
        <taxon>Bacilli</taxon>
        <taxon>Bacillales</taxon>
        <taxon>Bacillaceae</taxon>
        <taxon>Priestia</taxon>
    </lineage>
</organism>
<comment type="similarity">
    <text evidence="5">Belongs to the TRAFAC class OBG-HflX-like GTPase superfamily. HflX GTPase family.</text>
</comment>
<comment type="caution">
    <text evidence="8">The sequence shown here is derived from an EMBL/GenBank/DDBJ whole genome shotgun (WGS) entry which is preliminary data.</text>
</comment>
<dbReference type="Pfam" id="PF01926">
    <property type="entry name" value="MMR_HSR1"/>
    <property type="match status" value="1"/>
</dbReference>
<dbReference type="PRINTS" id="PR00326">
    <property type="entry name" value="GTP1OBG"/>
</dbReference>
<dbReference type="Gene3D" id="6.10.250.2860">
    <property type="match status" value="1"/>
</dbReference>
<name>A0ABU4JBR8_9BACI</name>
<keyword evidence="1" id="KW-0479">Metal-binding</keyword>
<proteinExistence type="inferred from homology"/>
<evidence type="ECO:0000256" key="1">
    <source>
        <dbReference type="ARBA" id="ARBA00022723"/>
    </source>
</evidence>
<dbReference type="PANTHER" id="PTHR10229:SF0">
    <property type="entry name" value="GTP-BINDING PROTEIN 6-RELATED"/>
    <property type="match status" value="1"/>
</dbReference>
<dbReference type="PROSITE" id="PS51705">
    <property type="entry name" value="G_HFLX"/>
    <property type="match status" value="1"/>
</dbReference>
<reference evidence="9" key="1">
    <citation type="submission" date="2023-07" db="EMBL/GenBank/DDBJ databases">
        <title>Draft genomic sequences of Priestia flexa CCM isolated from the soil of an abandoned mine contaminated by free cyanide in the high Andean zone of Tacna, Peru.</title>
        <authorList>
            <person name="Caceda Quiroz C.J."/>
            <person name="Maraza Chooque G.J."/>
            <person name="Fora Quispe G.L."/>
            <person name="Carpio Mamani M."/>
        </authorList>
    </citation>
    <scope>NUCLEOTIDE SEQUENCE [LARGE SCALE GENOMIC DNA]</scope>
    <source>
        <strain evidence="9">CCM</strain>
    </source>
</reference>
<sequence>MTFEMKQELERVILVGCQLHDDDERFEYSMDELASLTETAQGEVLVRLSQKRDRIHPATYIGKGKVEELVALEEELEPDLIVFNDELSPSQIRNLSSQLEARIIDRTQLILDIFAQRAQTKEGKLQVELAQLNYLLPRLVGQGTALSRLGGGIGTRGPGETKLESDRRHIRRKIDEIKRQLKTVVSHRERYRERRKRNHVYQIAIVGYTNAGKSTLFNRLTEAGIYEENQLFATLDPTTRQYTMPSGLTALLTDTVGFIQDLPTTLVAAFRSTLEEVTEADFILHVVDSGNPDYHNHEQTVHKLLAELDVEDIPMLTVYNKRDVKHELFVPTTPASVLISAFNKEDLALLGTKIQDEMKKEMEYFHLFIPSDEGKLLAELKTVALVDSLKFNEEKEKYECRGYIAKEHPIYKQLRMIEES</sequence>
<accession>A0ABU4JBR8</accession>
<keyword evidence="6" id="KW-0175">Coiled coil</keyword>
<evidence type="ECO:0000256" key="2">
    <source>
        <dbReference type="ARBA" id="ARBA00022741"/>
    </source>
</evidence>
<dbReference type="PIRSF" id="PIRSF006809">
    <property type="entry name" value="GTP-binding_hflX_prd"/>
    <property type="match status" value="1"/>
</dbReference>
<feature type="coiled-coil region" evidence="6">
    <location>
        <begin position="160"/>
        <end position="194"/>
    </location>
</feature>
<dbReference type="InterPro" id="IPR030394">
    <property type="entry name" value="G_HFLX_dom"/>
</dbReference>
<dbReference type="InterPro" id="IPR025121">
    <property type="entry name" value="GTPase_HflX_N"/>
</dbReference>
<protein>
    <recommendedName>
        <fullName evidence="5">GTPase HflX</fullName>
    </recommendedName>
    <alternativeName>
        <fullName evidence="5">GTP-binding protein HflX</fullName>
    </alternativeName>
</protein>
<dbReference type="EMBL" id="JAWUZT010000100">
    <property type="protein sequence ID" value="MDW8518384.1"/>
    <property type="molecule type" value="Genomic_DNA"/>
</dbReference>
<dbReference type="Pfam" id="PF16360">
    <property type="entry name" value="GTP-bdg_M"/>
    <property type="match status" value="1"/>
</dbReference>
<feature type="domain" description="Hflx-type G" evidence="7">
    <location>
        <begin position="201"/>
        <end position="362"/>
    </location>
</feature>
<comment type="function">
    <text evidence="5">GTPase that associates with the 50S ribosomal subunit and may have a role during protein synthesis or ribosome biogenesis.</text>
</comment>
<comment type="subcellular location">
    <subcellularLocation>
        <location evidence="5">Cytoplasm</location>
    </subcellularLocation>
    <text evidence="5">May associate with membranes.</text>
</comment>
<evidence type="ECO:0000256" key="6">
    <source>
        <dbReference type="SAM" id="Coils"/>
    </source>
</evidence>
<dbReference type="InterPro" id="IPR032305">
    <property type="entry name" value="GTP-bd_M"/>
</dbReference>
<evidence type="ECO:0000259" key="7">
    <source>
        <dbReference type="PROSITE" id="PS51705"/>
    </source>
</evidence>
<keyword evidence="4 5" id="KW-0342">GTP-binding</keyword>
<dbReference type="Pfam" id="PF13167">
    <property type="entry name" value="GTP-bdg_N"/>
    <property type="match status" value="1"/>
</dbReference>
<evidence type="ECO:0000313" key="9">
    <source>
        <dbReference type="Proteomes" id="UP001284771"/>
    </source>
</evidence>